<keyword evidence="2" id="KW-1185">Reference proteome</keyword>
<gene>
    <name evidence="1" type="ORF">BCR44DRAFT_317025</name>
</gene>
<dbReference type="EMBL" id="MCFL01000052">
    <property type="protein sequence ID" value="ORZ31972.1"/>
    <property type="molecule type" value="Genomic_DNA"/>
</dbReference>
<reference evidence="1 2" key="1">
    <citation type="submission" date="2016-07" db="EMBL/GenBank/DDBJ databases">
        <title>Pervasive Adenine N6-methylation of Active Genes in Fungi.</title>
        <authorList>
            <consortium name="DOE Joint Genome Institute"/>
            <person name="Mondo S.J."/>
            <person name="Dannebaum R.O."/>
            <person name="Kuo R.C."/>
            <person name="Labutti K."/>
            <person name="Haridas S."/>
            <person name="Kuo A."/>
            <person name="Salamov A."/>
            <person name="Ahrendt S.R."/>
            <person name="Lipzen A."/>
            <person name="Sullivan W."/>
            <person name="Andreopoulos W.B."/>
            <person name="Clum A."/>
            <person name="Lindquist E."/>
            <person name="Daum C."/>
            <person name="Ramamoorthy G.K."/>
            <person name="Gryganskyi A."/>
            <person name="Culley D."/>
            <person name="Magnuson J.K."/>
            <person name="James T.Y."/>
            <person name="O'Malley M.A."/>
            <person name="Stajich J.E."/>
            <person name="Spatafora J.W."/>
            <person name="Visel A."/>
            <person name="Grigoriev I.V."/>
        </authorList>
    </citation>
    <scope>NUCLEOTIDE SEQUENCE [LARGE SCALE GENOMIC DNA]</scope>
    <source>
        <strain evidence="1 2">PL171</strain>
    </source>
</reference>
<comment type="caution">
    <text evidence="1">The sequence shown here is derived from an EMBL/GenBank/DDBJ whole genome shotgun (WGS) entry which is preliminary data.</text>
</comment>
<name>A0A1Y2HFY2_9FUNG</name>
<organism evidence="1 2">
    <name type="scientific">Catenaria anguillulae PL171</name>
    <dbReference type="NCBI Taxonomy" id="765915"/>
    <lineage>
        <taxon>Eukaryota</taxon>
        <taxon>Fungi</taxon>
        <taxon>Fungi incertae sedis</taxon>
        <taxon>Blastocladiomycota</taxon>
        <taxon>Blastocladiomycetes</taxon>
        <taxon>Blastocladiales</taxon>
        <taxon>Catenariaceae</taxon>
        <taxon>Catenaria</taxon>
    </lineage>
</organism>
<evidence type="ECO:0000313" key="1">
    <source>
        <dbReference type="EMBL" id="ORZ31972.1"/>
    </source>
</evidence>
<dbReference type="AlphaFoldDB" id="A0A1Y2HFY2"/>
<evidence type="ECO:0000313" key="2">
    <source>
        <dbReference type="Proteomes" id="UP000193411"/>
    </source>
</evidence>
<accession>A0A1Y2HFY2</accession>
<sequence length="302" mass="32769">MAAPVTIHLVVPASAAGAIVVDPADLFGPAARAGDRLVELGVLHRNLIHPPADCPLSEDTRYAMANNLITEHLYNTGVITHGLLAVIKGSYYAKDSNPADRIPTNRIPVVLAPETFRFNANHHKEPFLFQRLDNGDVYLRNGSLQPLPLAITDRVAPLNRTFFRRPFGVWAGPMALASHGVNPWTAATLDAFFGGNDVMFVHLPVGPHVLGAASMVSRDNMVMHMELARGILRTGKGGSRFVRNRDNYLLAHQRGSLEDCVRALRFPFTEDDYLAAREIDEELAGLHGAGGAAGGGDDDEEE</sequence>
<protein>
    <submittedName>
        <fullName evidence="1">Uncharacterized protein</fullName>
    </submittedName>
</protein>
<proteinExistence type="predicted"/>
<dbReference type="Proteomes" id="UP000193411">
    <property type="component" value="Unassembled WGS sequence"/>
</dbReference>